<keyword evidence="1" id="KW-1133">Transmembrane helix</keyword>
<sequence>MVSRTGEFDGFRLHCYNILYILIGRACLGEIGYCFFVLFFFFSFLSFFFFSLSLPFCWFAPAIVFPHSRVPRRIGGSSRCRCTAFVARVLFALGSVDDRVERACHDLTSLVGEGVFYHSAVA</sequence>
<protein>
    <submittedName>
        <fullName evidence="2">Uncharacterized protein</fullName>
    </submittedName>
</protein>
<feature type="transmembrane region" description="Helical" evidence="1">
    <location>
        <begin position="18"/>
        <end position="41"/>
    </location>
</feature>
<dbReference type="RefSeq" id="XP_025525429.1">
    <property type="nucleotide sequence ID" value="XM_025666294.1"/>
</dbReference>
<dbReference type="EMBL" id="KZ824813">
    <property type="protein sequence ID" value="RAH79535.1"/>
    <property type="molecule type" value="Genomic_DNA"/>
</dbReference>
<evidence type="ECO:0000256" key="1">
    <source>
        <dbReference type="SAM" id="Phobius"/>
    </source>
</evidence>
<evidence type="ECO:0000313" key="2">
    <source>
        <dbReference type="EMBL" id="RAH79535.1"/>
    </source>
</evidence>
<name>A0A8T8WUN2_ASPJA</name>
<reference evidence="2 3" key="1">
    <citation type="submission" date="2018-02" db="EMBL/GenBank/DDBJ databases">
        <title>The genomes of Aspergillus section Nigri reveals drivers in fungal speciation.</title>
        <authorList>
            <consortium name="DOE Joint Genome Institute"/>
            <person name="Vesth T.C."/>
            <person name="Nybo J."/>
            <person name="Theobald S."/>
            <person name="Brandl J."/>
            <person name="Frisvad J.C."/>
            <person name="Nielsen K.F."/>
            <person name="Lyhne E.K."/>
            <person name="Kogle M.E."/>
            <person name="Kuo A."/>
            <person name="Riley R."/>
            <person name="Clum A."/>
            <person name="Nolan M."/>
            <person name="Lipzen A."/>
            <person name="Salamov A."/>
            <person name="Henrissat B."/>
            <person name="Wiebenga A."/>
            <person name="De vries R.P."/>
            <person name="Grigoriev I.V."/>
            <person name="Mortensen U.H."/>
            <person name="Andersen M.R."/>
            <person name="Baker S.E."/>
        </authorList>
    </citation>
    <scope>NUCLEOTIDE SEQUENCE [LARGE SCALE GENOMIC DNA]</scope>
    <source>
        <strain evidence="2 3">CBS 114.51</strain>
    </source>
</reference>
<dbReference type="AlphaFoldDB" id="A0A8T8WUN2"/>
<keyword evidence="1" id="KW-0472">Membrane</keyword>
<organism evidence="2 3">
    <name type="scientific">Aspergillus japonicus CBS 114.51</name>
    <dbReference type="NCBI Taxonomy" id="1448312"/>
    <lineage>
        <taxon>Eukaryota</taxon>
        <taxon>Fungi</taxon>
        <taxon>Dikarya</taxon>
        <taxon>Ascomycota</taxon>
        <taxon>Pezizomycotina</taxon>
        <taxon>Eurotiomycetes</taxon>
        <taxon>Eurotiomycetidae</taxon>
        <taxon>Eurotiales</taxon>
        <taxon>Aspergillaceae</taxon>
        <taxon>Aspergillus</taxon>
        <taxon>Aspergillus subgen. Circumdati</taxon>
    </lineage>
</organism>
<gene>
    <name evidence="2" type="ORF">BO86DRAFT_149679</name>
</gene>
<proteinExistence type="predicted"/>
<dbReference type="Proteomes" id="UP000249497">
    <property type="component" value="Unassembled WGS sequence"/>
</dbReference>
<keyword evidence="3" id="KW-1185">Reference proteome</keyword>
<dbReference type="GeneID" id="37169986"/>
<keyword evidence="1" id="KW-0812">Transmembrane</keyword>
<feature type="transmembrane region" description="Helical" evidence="1">
    <location>
        <begin position="47"/>
        <end position="65"/>
    </location>
</feature>
<accession>A0A8T8WUN2</accession>
<evidence type="ECO:0000313" key="3">
    <source>
        <dbReference type="Proteomes" id="UP000249497"/>
    </source>
</evidence>